<evidence type="ECO:0000256" key="5">
    <source>
        <dbReference type="ARBA" id="ARBA00023134"/>
    </source>
</evidence>
<evidence type="ECO:0000256" key="2">
    <source>
        <dbReference type="ARBA" id="ARBA00022723"/>
    </source>
</evidence>
<comment type="subunit">
    <text evidence="1">G proteins are composed of 3 units; alpha, beta and gamma. The alpha chain contains the guanine nucleotide binding site.</text>
</comment>
<dbReference type="Gene3D" id="3.40.50.300">
    <property type="entry name" value="P-loop containing nucleotide triphosphate hydrolases"/>
    <property type="match status" value="1"/>
</dbReference>
<evidence type="ECO:0000256" key="7">
    <source>
        <dbReference type="PIRSR" id="PIRSR601019-1"/>
    </source>
</evidence>
<accession>A0A6B2L8W7</accession>
<dbReference type="SUPFAM" id="SSF47895">
    <property type="entry name" value="Transducin (alpha subunit), insertion domain"/>
    <property type="match status" value="1"/>
</dbReference>
<dbReference type="GO" id="GO:0005525">
    <property type="term" value="F:GTP binding"/>
    <property type="evidence" value="ECO:0007669"/>
    <property type="project" value="UniProtKB-KW"/>
</dbReference>
<feature type="binding site" evidence="8">
    <location>
        <position position="177"/>
    </location>
    <ligand>
        <name>Mg(2+)</name>
        <dbReference type="ChEBI" id="CHEBI:18420"/>
    </ligand>
</feature>
<dbReference type="GO" id="GO:0001664">
    <property type="term" value="F:G protein-coupled receptor binding"/>
    <property type="evidence" value="ECO:0007669"/>
    <property type="project" value="TreeGrafter"/>
</dbReference>
<dbReference type="GO" id="GO:0005834">
    <property type="term" value="C:heterotrimeric G-protein complex"/>
    <property type="evidence" value="ECO:0007669"/>
    <property type="project" value="TreeGrafter"/>
</dbReference>
<reference evidence="9" key="1">
    <citation type="journal article" date="2020" name="J. Eukaryot. Microbiol.">
        <title>De novo Sequencing, Assembly and Annotation of the Transcriptome for the Free-Living Testate Amoeba Arcella intermedia.</title>
        <authorList>
            <person name="Ribeiro G.M."/>
            <person name="Porfirio-Sousa A.L."/>
            <person name="Maurer-Alcala X.X."/>
            <person name="Katz L.A."/>
            <person name="Lahr D.J.G."/>
        </authorList>
    </citation>
    <scope>NUCLEOTIDE SEQUENCE</scope>
</reference>
<evidence type="ECO:0000256" key="1">
    <source>
        <dbReference type="ARBA" id="ARBA00011356"/>
    </source>
</evidence>
<dbReference type="GO" id="GO:0031683">
    <property type="term" value="F:G-protein beta/gamma-subunit complex binding"/>
    <property type="evidence" value="ECO:0007669"/>
    <property type="project" value="InterPro"/>
</dbReference>
<feature type="binding site" evidence="8">
    <location>
        <position position="48"/>
    </location>
    <ligand>
        <name>Mg(2+)</name>
        <dbReference type="ChEBI" id="CHEBI:18420"/>
    </ligand>
</feature>
<dbReference type="SUPFAM" id="SSF52540">
    <property type="entry name" value="P-loop containing nucleoside triphosphate hydrolases"/>
    <property type="match status" value="1"/>
</dbReference>
<dbReference type="Gene3D" id="1.10.400.10">
    <property type="entry name" value="GI Alpha 1, domain 2-like"/>
    <property type="match status" value="1"/>
</dbReference>
<dbReference type="AlphaFoldDB" id="A0A6B2L8W7"/>
<protein>
    <submittedName>
        <fullName evidence="9">Uncharacterized protein</fullName>
    </submittedName>
</protein>
<keyword evidence="4 8" id="KW-0460">Magnesium</keyword>
<dbReference type="PANTHER" id="PTHR10218">
    <property type="entry name" value="GTP-BINDING PROTEIN ALPHA SUBUNIT"/>
    <property type="match status" value="1"/>
</dbReference>
<feature type="binding site" evidence="7">
    <location>
        <begin position="265"/>
        <end position="268"/>
    </location>
    <ligand>
        <name>GTP</name>
        <dbReference type="ChEBI" id="CHEBI:37565"/>
    </ligand>
</feature>
<sequence>MGACLKRQGNEKEKRNAMVIDEQLRKYRKELDKEIKLLLLGAGDSGKSTIFKQMKVIHLEGFTIEERKNFRLAVIGNLINTMQCVIRAASSVKVSLEYTNEKASENILHLSGLNDLTGDIRQDIVKVASDKSLKKVLRQTEIQLPDAAPHFIKHAERIMSEDFIPTVDDILRTRIKTMGISEISFKIEGNNFKLVDVGGQRSERRKWISCFDNVTAIIFCLALSEYNLVLEEDRTVNRMHESLQLFKEICNSEWFRKVALILFLNKSDIFQEKITKVNLDVCFPDYKGQPDFDEATDFITKKFMQLDKTGRKKIYPHVTIATNTENIRFVFEAVRDIIVQAAIATNQNYHM</sequence>
<dbReference type="GO" id="GO:0005737">
    <property type="term" value="C:cytoplasm"/>
    <property type="evidence" value="ECO:0007669"/>
    <property type="project" value="TreeGrafter"/>
</dbReference>
<dbReference type="PROSITE" id="PS51882">
    <property type="entry name" value="G_ALPHA"/>
    <property type="match status" value="1"/>
</dbReference>
<dbReference type="GO" id="GO:0046872">
    <property type="term" value="F:metal ion binding"/>
    <property type="evidence" value="ECO:0007669"/>
    <property type="project" value="UniProtKB-KW"/>
</dbReference>
<dbReference type="Pfam" id="PF00503">
    <property type="entry name" value="G-alpha"/>
    <property type="match status" value="1"/>
</dbReference>
<dbReference type="GO" id="GO:0007188">
    <property type="term" value="P:adenylate cyclase-modulating G protein-coupled receptor signaling pathway"/>
    <property type="evidence" value="ECO:0007669"/>
    <property type="project" value="TreeGrafter"/>
</dbReference>
<dbReference type="PANTHER" id="PTHR10218:SF302">
    <property type="entry name" value="GUANINE NUCLEOTIDE-BINDING PROTEIN ALPHA-5 SUBUNIT"/>
    <property type="match status" value="1"/>
</dbReference>
<name>A0A6B2L8W7_9EUKA</name>
<evidence type="ECO:0000256" key="3">
    <source>
        <dbReference type="ARBA" id="ARBA00022741"/>
    </source>
</evidence>
<feature type="binding site" evidence="7">
    <location>
        <position position="321"/>
    </location>
    <ligand>
        <name>GTP</name>
        <dbReference type="ChEBI" id="CHEBI:37565"/>
    </ligand>
</feature>
<evidence type="ECO:0000256" key="6">
    <source>
        <dbReference type="ARBA" id="ARBA00023224"/>
    </source>
</evidence>
<feature type="binding site" evidence="7">
    <location>
        <begin position="196"/>
        <end position="200"/>
    </location>
    <ligand>
        <name>GTP</name>
        <dbReference type="ChEBI" id="CHEBI:37565"/>
    </ligand>
</feature>
<evidence type="ECO:0000256" key="8">
    <source>
        <dbReference type="PIRSR" id="PIRSR601019-2"/>
    </source>
</evidence>
<dbReference type="FunFam" id="3.40.50.300:FF:000563">
    <property type="entry name" value="Guanine nucleotide-binding protein alpha subunit"/>
    <property type="match status" value="1"/>
</dbReference>
<dbReference type="InterPro" id="IPR011025">
    <property type="entry name" value="GproteinA_insert"/>
</dbReference>
<dbReference type="SMART" id="SM00275">
    <property type="entry name" value="G_alpha"/>
    <property type="match status" value="1"/>
</dbReference>
<dbReference type="EMBL" id="GIBP01004298">
    <property type="protein sequence ID" value="NDV33267.1"/>
    <property type="molecule type" value="Transcribed_RNA"/>
</dbReference>
<keyword evidence="2 8" id="KW-0479">Metal-binding</keyword>
<organism evidence="9">
    <name type="scientific">Arcella intermedia</name>
    <dbReference type="NCBI Taxonomy" id="1963864"/>
    <lineage>
        <taxon>Eukaryota</taxon>
        <taxon>Amoebozoa</taxon>
        <taxon>Tubulinea</taxon>
        <taxon>Elardia</taxon>
        <taxon>Arcellinida</taxon>
        <taxon>Sphaerothecina</taxon>
        <taxon>Arcellidae</taxon>
        <taxon>Arcella</taxon>
    </lineage>
</organism>
<proteinExistence type="predicted"/>
<evidence type="ECO:0000313" key="9">
    <source>
        <dbReference type="EMBL" id="NDV33267.1"/>
    </source>
</evidence>
<dbReference type="CDD" id="cd00066">
    <property type="entry name" value="G-alpha"/>
    <property type="match status" value="1"/>
</dbReference>
<dbReference type="InterPro" id="IPR027417">
    <property type="entry name" value="P-loop_NTPase"/>
</dbReference>
<dbReference type="PRINTS" id="PR00318">
    <property type="entry name" value="GPROTEINA"/>
</dbReference>
<dbReference type="InterPro" id="IPR001019">
    <property type="entry name" value="Gprotein_alpha_su"/>
</dbReference>
<dbReference type="GO" id="GO:0003924">
    <property type="term" value="F:GTPase activity"/>
    <property type="evidence" value="ECO:0007669"/>
    <property type="project" value="InterPro"/>
</dbReference>
<keyword evidence="6" id="KW-0807">Transducer</keyword>
<keyword evidence="3 7" id="KW-0547">Nucleotide-binding</keyword>
<evidence type="ECO:0000256" key="4">
    <source>
        <dbReference type="ARBA" id="ARBA00022842"/>
    </source>
</evidence>
<feature type="binding site" evidence="7">
    <location>
        <begin position="171"/>
        <end position="177"/>
    </location>
    <ligand>
        <name>GTP</name>
        <dbReference type="ChEBI" id="CHEBI:37565"/>
    </ligand>
</feature>
<keyword evidence="5 7" id="KW-0342">GTP-binding</keyword>